<evidence type="ECO:0000256" key="1">
    <source>
        <dbReference type="ARBA" id="ARBA00022723"/>
    </source>
</evidence>
<evidence type="ECO:0000256" key="2">
    <source>
        <dbReference type="ARBA" id="ARBA00023239"/>
    </source>
</evidence>
<dbReference type="PANTHER" id="PTHR22789:SF0">
    <property type="entry name" value="3-OXO-TETRONATE 4-PHOSPHATE DECARBOXYLASE-RELATED"/>
    <property type="match status" value="1"/>
</dbReference>
<keyword evidence="6" id="KW-1185">Reference proteome</keyword>
<dbReference type="InterPro" id="IPR001303">
    <property type="entry name" value="Aldolase_II/adducin_N"/>
</dbReference>
<comment type="caution">
    <text evidence="5">The sequence shown here is derived from an EMBL/GenBank/DDBJ whole genome shotgun (WGS) entry which is preliminary data.</text>
</comment>
<protein>
    <submittedName>
        <fullName evidence="5">Class II aldolase/adducin family protein</fullName>
    </submittedName>
</protein>
<dbReference type="PANTHER" id="PTHR22789">
    <property type="entry name" value="FUCULOSE PHOSPHATE ALDOLASE"/>
    <property type="match status" value="1"/>
</dbReference>
<evidence type="ECO:0000259" key="4">
    <source>
        <dbReference type="SMART" id="SM01007"/>
    </source>
</evidence>
<proteinExistence type="predicted"/>
<organism evidence="5 6">
    <name type="scientific">Methylobacterium longum</name>
    <dbReference type="NCBI Taxonomy" id="767694"/>
    <lineage>
        <taxon>Bacteria</taxon>
        <taxon>Pseudomonadati</taxon>
        <taxon>Pseudomonadota</taxon>
        <taxon>Alphaproteobacteria</taxon>
        <taxon>Hyphomicrobiales</taxon>
        <taxon>Methylobacteriaceae</taxon>
        <taxon>Methylobacterium</taxon>
    </lineage>
</organism>
<dbReference type="InterPro" id="IPR036409">
    <property type="entry name" value="Aldolase_II/adducin_N_sf"/>
</dbReference>
<feature type="domain" description="Class II aldolase/adducin N-terminal" evidence="4">
    <location>
        <begin position="42"/>
        <end position="226"/>
    </location>
</feature>
<evidence type="ECO:0000313" key="6">
    <source>
        <dbReference type="Proteomes" id="UP001244297"/>
    </source>
</evidence>
<sequence length="270" mass="29629">MVRPTLLAVVACACLFGDLWSEQSYAQQHTPTLEPSLGAVVEDLVVANHILADQGVVDGFGHISARHPTRPDHFLMSRSVAPALVRRDDILEFDRDGEPVDARGRQVFLERFIHSAIYRVRPDVQSVVHTHSPAVIPFSVSQVPMRATFHLAAFLSSGVPVFEIREAGGMTDLLVRNDQLGSALATALGEHAVALMRGHGDVVVGPTIPMAVFRAVYTEVNARIQAQAITLGGTVTYLEPEEGRQASRAVDQIHMRAWDLWKRKESNPHP</sequence>
<dbReference type="Pfam" id="PF00596">
    <property type="entry name" value="Aldolase_II"/>
    <property type="match status" value="1"/>
</dbReference>
<feature type="signal peptide" evidence="3">
    <location>
        <begin position="1"/>
        <end position="26"/>
    </location>
</feature>
<gene>
    <name evidence="5" type="ORF">QWZ18_20970</name>
</gene>
<keyword evidence="2" id="KW-0456">Lyase</keyword>
<reference evidence="6" key="1">
    <citation type="journal article" date="2019" name="Int. J. Syst. Evol. Microbiol.">
        <title>The Global Catalogue of Microorganisms (GCM) 10K type strain sequencing project: providing services to taxonomists for standard genome sequencing and annotation.</title>
        <authorList>
            <consortium name="The Broad Institute Genomics Platform"/>
            <consortium name="The Broad Institute Genome Sequencing Center for Infectious Disease"/>
            <person name="Wu L."/>
            <person name="Ma J."/>
        </authorList>
    </citation>
    <scope>NUCLEOTIDE SEQUENCE [LARGE SCALE GENOMIC DNA]</scope>
    <source>
        <strain evidence="6">CECT 7806</strain>
    </source>
</reference>
<evidence type="ECO:0000256" key="3">
    <source>
        <dbReference type="SAM" id="SignalP"/>
    </source>
</evidence>
<dbReference type="RefSeq" id="WP_238289574.1">
    <property type="nucleotide sequence ID" value="NZ_BPQS01000016.1"/>
</dbReference>
<dbReference type="SUPFAM" id="SSF53639">
    <property type="entry name" value="AraD/HMP-PK domain-like"/>
    <property type="match status" value="1"/>
</dbReference>
<accession>A0ABT8AUY6</accession>
<keyword evidence="3" id="KW-0732">Signal</keyword>
<dbReference type="Proteomes" id="UP001244297">
    <property type="component" value="Unassembled WGS sequence"/>
</dbReference>
<dbReference type="SMART" id="SM01007">
    <property type="entry name" value="Aldolase_II"/>
    <property type="match status" value="1"/>
</dbReference>
<name>A0ABT8AUY6_9HYPH</name>
<dbReference type="InterPro" id="IPR050197">
    <property type="entry name" value="Aldolase_class_II_sugar_metab"/>
</dbReference>
<dbReference type="Gene3D" id="3.40.225.10">
    <property type="entry name" value="Class II aldolase/adducin N-terminal domain"/>
    <property type="match status" value="1"/>
</dbReference>
<keyword evidence="1" id="KW-0479">Metal-binding</keyword>
<dbReference type="EMBL" id="JAUFPT010000066">
    <property type="protein sequence ID" value="MDN3573088.1"/>
    <property type="molecule type" value="Genomic_DNA"/>
</dbReference>
<feature type="chain" id="PRO_5045094309" evidence="3">
    <location>
        <begin position="27"/>
        <end position="270"/>
    </location>
</feature>
<evidence type="ECO:0000313" key="5">
    <source>
        <dbReference type="EMBL" id="MDN3573088.1"/>
    </source>
</evidence>